<sequence length="325" mass="34301">MSGTYRMQPPSPFPYSGGSRMEQALVPALQGPNSNSMLGYVLGAQLQRQADQMGYDREMDQYNLTTQQEAQRAQEATAADRVAQRDANIRAALINRHGAVMAPSDYNLTPEQRRIGTEFADANVDLLERRAAAAGRTGTGTGSNAQSVRDARTVESHTKSVNAALRDALIIARRNPNNLEPQRMIGGRPDPNNPGRTIGGIPDPSHRPGLRPELVAGIEAAAAASARQQFPQARQWAAQPAAPAGQAAPSATPQAAPPVARTDPGSTAPASGTAPRNSSEALQRGLVTPERLSAARSGGNSIARIEADGTIVVRTPGGTEQRMPK</sequence>
<feature type="compositionally biased region" description="Polar residues" evidence="1">
    <location>
        <begin position="264"/>
        <end position="281"/>
    </location>
</feature>
<feature type="compositionally biased region" description="Low complexity" evidence="1">
    <location>
        <begin position="226"/>
        <end position="260"/>
    </location>
</feature>
<gene>
    <name evidence="2" type="ORF">UFOVP568_39</name>
</gene>
<evidence type="ECO:0000256" key="1">
    <source>
        <dbReference type="SAM" id="MobiDB-lite"/>
    </source>
</evidence>
<feature type="compositionally biased region" description="Basic and acidic residues" evidence="1">
    <location>
        <begin position="149"/>
        <end position="158"/>
    </location>
</feature>
<dbReference type="EMBL" id="LR796546">
    <property type="protein sequence ID" value="CAB4150515.1"/>
    <property type="molecule type" value="Genomic_DNA"/>
</dbReference>
<evidence type="ECO:0000313" key="2">
    <source>
        <dbReference type="EMBL" id="CAB4150515.1"/>
    </source>
</evidence>
<accession>A0A6J5MTL3</accession>
<feature type="region of interest" description="Disordered" evidence="1">
    <location>
        <begin position="226"/>
        <end position="302"/>
    </location>
</feature>
<protein>
    <submittedName>
        <fullName evidence="2">Uncharacterized protein</fullName>
    </submittedName>
</protein>
<proteinExistence type="predicted"/>
<feature type="region of interest" description="Disordered" evidence="1">
    <location>
        <begin position="133"/>
        <end position="158"/>
    </location>
</feature>
<name>A0A6J5MTL3_9CAUD</name>
<feature type="region of interest" description="Disordered" evidence="1">
    <location>
        <begin position="174"/>
        <end position="209"/>
    </location>
</feature>
<reference evidence="2" key="1">
    <citation type="submission" date="2020-04" db="EMBL/GenBank/DDBJ databases">
        <authorList>
            <person name="Chiriac C."/>
            <person name="Salcher M."/>
            <person name="Ghai R."/>
            <person name="Kavagutti S V."/>
        </authorList>
    </citation>
    <scope>NUCLEOTIDE SEQUENCE</scope>
</reference>
<organism evidence="2">
    <name type="scientific">uncultured Caudovirales phage</name>
    <dbReference type="NCBI Taxonomy" id="2100421"/>
    <lineage>
        <taxon>Viruses</taxon>
        <taxon>Duplodnaviria</taxon>
        <taxon>Heunggongvirae</taxon>
        <taxon>Uroviricota</taxon>
        <taxon>Caudoviricetes</taxon>
        <taxon>Peduoviridae</taxon>
        <taxon>Maltschvirus</taxon>
        <taxon>Maltschvirus maltsch</taxon>
    </lineage>
</organism>